<evidence type="ECO:0000313" key="1">
    <source>
        <dbReference type="EMBL" id="GAA2177408.1"/>
    </source>
</evidence>
<name>A0ABN3B061_9MICC</name>
<protein>
    <submittedName>
        <fullName evidence="1">Uncharacterized protein</fullName>
    </submittedName>
</protein>
<dbReference type="Proteomes" id="UP001500974">
    <property type="component" value="Unassembled WGS sequence"/>
</dbReference>
<gene>
    <name evidence="1" type="ORF">GCM10009784_27960</name>
</gene>
<keyword evidence="2" id="KW-1185">Reference proteome</keyword>
<evidence type="ECO:0000313" key="2">
    <source>
        <dbReference type="Proteomes" id="UP001500974"/>
    </source>
</evidence>
<sequence>MFPDYRLVGFSGHPYSAALGRLGIGAIDERVDEIEALGKELAGERKVMPVLELIAVVVQADPGADGAYRTRASDEIISGYLEAARRHDGMLILNVQPGRASMAEEVRALEKWLVEPDVGVALDPEWDITAEQLPGRSYGHTTGEEINEIAAYLDGLVTENNLPQKPLVFHQVAPGVVSNVAAIQEYAGVEVIRSVDGIGSATMKIETYNLLMKDLPPTVHPGFKLFFEEDVVLGPLMTPVEVLALTPQPEYVLYE</sequence>
<dbReference type="EMBL" id="BAAAON010000003">
    <property type="protein sequence ID" value="GAA2177408.1"/>
    <property type="molecule type" value="Genomic_DNA"/>
</dbReference>
<reference evidence="1 2" key="1">
    <citation type="journal article" date="2019" name="Int. J. Syst. Evol. Microbiol.">
        <title>The Global Catalogue of Microorganisms (GCM) 10K type strain sequencing project: providing services to taxonomists for standard genome sequencing and annotation.</title>
        <authorList>
            <consortium name="The Broad Institute Genomics Platform"/>
            <consortium name="The Broad Institute Genome Sequencing Center for Infectious Disease"/>
            <person name="Wu L."/>
            <person name="Ma J."/>
        </authorList>
    </citation>
    <scope>NUCLEOTIDE SEQUENCE [LARGE SCALE GENOMIC DNA]</scope>
    <source>
        <strain evidence="1 2">JCM 14917</strain>
    </source>
</reference>
<organism evidence="1 2">
    <name type="scientific">Arthrobacter parietis</name>
    <dbReference type="NCBI Taxonomy" id="271434"/>
    <lineage>
        <taxon>Bacteria</taxon>
        <taxon>Bacillati</taxon>
        <taxon>Actinomycetota</taxon>
        <taxon>Actinomycetes</taxon>
        <taxon>Micrococcales</taxon>
        <taxon>Micrococcaceae</taxon>
        <taxon>Arthrobacter</taxon>
    </lineage>
</organism>
<proteinExistence type="predicted"/>
<accession>A0ABN3B061</accession>
<comment type="caution">
    <text evidence="1">The sequence shown here is derived from an EMBL/GenBank/DDBJ whole genome shotgun (WGS) entry which is preliminary data.</text>
</comment>